<comment type="caution">
    <text evidence="1">The sequence shown here is derived from an EMBL/GenBank/DDBJ whole genome shotgun (WGS) entry which is preliminary data.</text>
</comment>
<gene>
    <name evidence="1" type="ORF">RRG08_029974</name>
</gene>
<dbReference type="Proteomes" id="UP001283361">
    <property type="component" value="Unassembled WGS sequence"/>
</dbReference>
<keyword evidence="2" id="KW-1185">Reference proteome</keyword>
<name>A0AAE0ZKA5_9GAST</name>
<accession>A0AAE0ZKA5</accession>
<reference evidence="1" key="1">
    <citation type="journal article" date="2023" name="G3 (Bethesda)">
        <title>A reference genome for the long-term kleptoplast-retaining sea slug Elysia crispata morphotype clarki.</title>
        <authorList>
            <person name="Eastman K.E."/>
            <person name="Pendleton A.L."/>
            <person name="Shaikh M.A."/>
            <person name="Suttiyut T."/>
            <person name="Ogas R."/>
            <person name="Tomko P."/>
            <person name="Gavelis G."/>
            <person name="Widhalm J.R."/>
            <person name="Wisecaver J.H."/>
        </authorList>
    </citation>
    <scope>NUCLEOTIDE SEQUENCE</scope>
    <source>
        <strain evidence="1">ECLA1</strain>
    </source>
</reference>
<sequence>MELKHVTLELSLKGLSHLETKAKQCRTNVVFPLRNNTGVFEVHHKNSIVSCVELPHNDSKLWQQCVTLPKKYFNQCSIPWCRKILPKGLLTPRGAVEQC</sequence>
<evidence type="ECO:0000313" key="2">
    <source>
        <dbReference type="Proteomes" id="UP001283361"/>
    </source>
</evidence>
<proteinExistence type="predicted"/>
<evidence type="ECO:0000313" key="1">
    <source>
        <dbReference type="EMBL" id="KAK3770321.1"/>
    </source>
</evidence>
<dbReference type="AlphaFoldDB" id="A0AAE0ZKA5"/>
<organism evidence="1 2">
    <name type="scientific">Elysia crispata</name>
    <name type="common">lettuce slug</name>
    <dbReference type="NCBI Taxonomy" id="231223"/>
    <lineage>
        <taxon>Eukaryota</taxon>
        <taxon>Metazoa</taxon>
        <taxon>Spiralia</taxon>
        <taxon>Lophotrochozoa</taxon>
        <taxon>Mollusca</taxon>
        <taxon>Gastropoda</taxon>
        <taxon>Heterobranchia</taxon>
        <taxon>Euthyneura</taxon>
        <taxon>Panpulmonata</taxon>
        <taxon>Sacoglossa</taxon>
        <taxon>Placobranchoidea</taxon>
        <taxon>Plakobranchidae</taxon>
        <taxon>Elysia</taxon>
    </lineage>
</organism>
<protein>
    <submittedName>
        <fullName evidence="1">Uncharacterized protein</fullName>
    </submittedName>
</protein>
<dbReference type="EMBL" id="JAWDGP010003856">
    <property type="protein sequence ID" value="KAK3770321.1"/>
    <property type="molecule type" value="Genomic_DNA"/>
</dbReference>